<organism evidence="3 4">
    <name type="scientific">Rotaria socialis</name>
    <dbReference type="NCBI Taxonomy" id="392032"/>
    <lineage>
        <taxon>Eukaryota</taxon>
        <taxon>Metazoa</taxon>
        <taxon>Spiralia</taxon>
        <taxon>Gnathifera</taxon>
        <taxon>Rotifera</taxon>
        <taxon>Eurotatoria</taxon>
        <taxon>Bdelloidea</taxon>
        <taxon>Philodinida</taxon>
        <taxon>Philodinidae</taxon>
        <taxon>Rotaria</taxon>
    </lineage>
</organism>
<dbReference type="PROSITE" id="PS51996">
    <property type="entry name" value="TR_MART"/>
    <property type="match status" value="1"/>
</dbReference>
<comment type="caution">
    <text evidence="3">The sequence shown here is derived from an EMBL/GenBank/DDBJ whole genome shotgun (WGS) entry which is preliminary data.</text>
</comment>
<dbReference type="Proteomes" id="UP000663862">
    <property type="component" value="Unassembled WGS sequence"/>
</dbReference>
<accession>A0A820WUY4</accession>
<evidence type="ECO:0000256" key="1">
    <source>
        <dbReference type="SAM" id="Coils"/>
    </source>
</evidence>
<protein>
    <submittedName>
        <fullName evidence="3">Uncharacterized protein</fullName>
    </submittedName>
</protein>
<evidence type="ECO:0000256" key="2">
    <source>
        <dbReference type="SAM" id="SignalP"/>
    </source>
</evidence>
<keyword evidence="1" id="KW-0175">Coiled coil</keyword>
<evidence type="ECO:0000313" key="3">
    <source>
        <dbReference type="EMBL" id="CAF4523193.1"/>
    </source>
</evidence>
<gene>
    <name evidence="3" type="ORF">TSG867_LOCUS22718</name>
</gene>
<proteinExistence type="predicted"/>
<feature type="signal peptide" evidence="2">
    <location>
        <begin position="1"/>
        <end position="24"/>
    </location>
</feature>
<evidence type="ECO:0000313" key="4">
    <source>
        <dbReference type="Proteomes" id="UP000663862"/>
    </source>
</evidence>
<dbReference type="AlphaFoldDB" id="A0A820WUY4"/>
<dbReference type="Gene3D" id="3.90.176.10">
    <property type="entry name" value="Toxin ADP-ribosyltransferase, Chain A, domain 1"/>
    <property type="match status" value="1"/>
</dbReference>
<dbReference type="SUPFAM" id="SSF56399">
    <property type="entry name" value="ADP-ribosylation"/>
    <property type="match status" value="1"/>
</dbReference>
<feature type="coiled-coil region" evidence="1">
    <location>
        <begin position="214"/>
        <end position="241"/>
    </location>
</feature>
<feature type="chain" id="PRO_5032693659" evidence="2">
    <location>
        <begin position="25"/>
        <end position="896"/>
    </location>
</feature>
<sequence length="896" mass="105064">MTRIYEAALFTIFSLFCCLSIASAAEKLKLRMIMKSAKCFDSEDEIHHKLINTNSQQSSMPIMEMESKANTSLSSSFVTAITTTTSTIPSVQEDYQNIATYNAMQQRHIFDREKINLESHQLVWLDPTVDRNQESDALASLENLRKIVDYTKLFNNVEQCQQFIEQTKVTTTFIITSDDLGEQLVSNVYNLKNVYSIYIYNTTNNYQQEWISNYSKIKQVYSNIEQLLNELKDDVDKYLNHDNETIFGKIRQENTTDGFMSLLVDIVDILCYLPYPEDCRRKFIETLREYYNGKAAELAVLKNFEQDYRSDKAIWWYTRDNFVHRLLNRALRQQNIEVLFLFGFFIQDIYQQLKHKRSIQNLDGPLIVYRGQFISRDEINKIKECDYDTASSIVNNSFFSATTNRDLALLFTNQSQPDDEIQCVLFEIEIDARLKSRSYADITALSNFPDESEILFMITTYFEIEPDDVKYDDDKKIWIVKLNLANDDHVKDDREFKSVSKRKTLKNCVSIFEDVLYKQSSDVRITIFNELINLYPLEKWLFDMKDYYLGRYPEKHIEEIYASVLSTRSEVLTMWFEYINDAELNCYVDVGKIYKGIGDCYPDELDDKNAATKHYDLAIEYFEAAIEHTATDYEKIEIFDLLSDVYKSKMEISNDEKEQIHNCSLVIHHVQLSIEKLLVHRSSDYCGIANRREELANFQQAIYKYDDALTNYEEAIKVYMKQFEPNLCWIKATCEKIIRIYCKHKDAYNSALEYQLMKHDCTLKINASKPKDYMSEIVASHVELADLYVALHQYVSAKEQLMAIMKLYQESKLFSKKEITAVKEKLDNLHKQLDRCDLDDEHLTILKNLYQEVKSDLQSMIADDRSRNKSEPLPGLQTGTFTVVHRFGLFTELKKV</sequence>
<name>A0A820WUY4_9BILA</name>
<dbReference type="EMBL" id="CAJOBQ010001881">
    <property type="protein sequence ID" value="CAF4523193.1"/>
    <property type="molecule type" value="Genomic_DNA"/>
</dbReference>
<reference evidence="3" key="1">
    <citation type="submission" date="2021-02" db="EMBL/GenBank/DDBJ databases">
        <authorList>
            <person name="Nowell W R."/>
        </authorList>
    </citation>
    <scope>NUCLEOTIDE SEQUENCE</scope>
</reference>
<keyword evidence="2" id="KW-0732">Signal</keyword>